<comment type="caution">
    <text evidence="3">The sequence shown here is derived from an EMBL/GenBank/DDBJ whole genome shotgun (WGS) entry which is preliminary data.</text>
</comment>
<feature type="transmembrane region" description="Helical" evidence="2">
    <location>
        <begin position="589"/>
        <end position="607"/>
    </location>
</feature>
<reference evidence="4 5" key="2">
    <citation type="submission" date="2024-07" db="EMBL/GenBank/DDBJ databases">
        <authorList>
            <person name="Akdeniz Z."/>
        </authorList>
    </citation>
    <scope>NUCLEOTIDE SEQUENCE [LARGE SCALE GENOMIC DNA]</scope>
</reference>
<accession>A0AA86QNI1</accession>
<feature type="transmembrane region" description="Helical" evidence="2">
    <location>
        <begin position="654"/>
        <end position="671"/>
    </location>
</feature>
<keyword evidence="2" id="KW-1133">Transmembrane helix</keyword>
<evidence type="ECO:0000256" key="1">
    <source>
        <dbReference type="SAM" id="MobiDB-lite"/>
    </source>
</evidence>
<evidence type="ECO:0000256" key="2">
    <source>
        <dbReference type="SAM" id="Phobius"/>
    </source>
</evidence>
<evidence type="ECO:0000313" key="3">
    <source>
        <dbReference type="EMBL" id="CAI9959917.1"/>
    </source>
</evidence>
<feature type="transmembrane region" description="Helical" evidence="2">
    <location>
        <begin position="550"/>
        <end position="569"/>
    </location>
</feature>
<feature type="compositionally biased region" description="Basic and acidic residues" evidence="1">
    <location>
        <begin position="150"/>
        <end position="162"/>
    </location>
</feature>
<feature type="region of interest" description="Disordered" evidence="1">
    <location>
        <begin position="55"/>
        <end position="74"/>
    </location>
</feature>
<feature type="region of interest" description="Disordered" evidence="1">
    <location>
        <begin position="150"/>
        <end position="185"/>
    </location>
</feature>
<feature type="transmembrane region" description="Helical" evidence="2">
    <location>
        <begin position="683"/>
        <end position="706"/>
    </location>
</feature>
<keyword evidence="2" id="KW-0472">Membrane</keyword>
<dbReference type="AlphaFoldDB" id="A0AA86QNI1"/>
<evidence type="ECO:0000313" key="5">
    <source>
        <dbReference type="Proteomes" id="UP001642409"/>
    </source>
</evidence>
<dbReference type="Proteomes" id="UP001642409">
    <property type="component" value="Unassembled WGS sequence"/>
</dbReference>
<dbReference type="EMBL" id="CAXDID020000440">
    <property type="protein sequence ID" value="CAL6091950.1"/>
    <property type="molecule type" value="Genomic_DNA"/>
</dbReference>
<feature type="transmembrane region" description="Helical" evidence="2">
    <location>
        <begin position="628"/>
        <end position="648"/>
    </location>
</feature>
<feature type="transmembrane region" description="Helical" evidence="2">
    <location>
        <begin position="460"/>
        <end position="481"/>
    </location>
</feature>
<organism evidence="3">
    <name type="scientific">Hexamita inflata</name>
    <dbReference type="NCBI Taxonomy" id="28002"/>
    <lineage>
        <taxon>Eukaryota</taxon>
        <taxon>Metamonada</taxon>
        <taxon>Diplomonadida</taxon>
        <taxon>Hexamitidae</taxon>
        <taxon>Hexamitinae</taxon>
        <taxon>Hexamita</taxon>
    </lineage>
</organism>
<proteinExistence type="predicted"/>
<sequence>MDESKSTSNSRIKMFEESGSEQNLVDEMLDQLDNNSLEIPLIEMINFNDLRQKDSHIQNPTEPQPSNQSNQLNDSNEIQEVTEIEMVKKEPQVEPESTSYQVLESSRIPDSSEQQANEPAQIDVQAAQNNEQINPELENNIENVQIIESSGHESDKPAKDDTIASSNISNQQSDIEPKTTSSQKQISKKLNLTNMLNMDFGAYQSKFEQAQKSKVAAPFKITPLIGMGFQPATIKKSESVSSIRPYVEQLKEVEDQLKNQINERDHDFDDLLPNVSTTVKNAIKKPVATTTTKTQPSTQNMFTTYMQTGILHCFAHFACEISRLSTSYFQLKYFGVSYFKSFVIYETFLNSFIWSTLVQGQRITTEIYRPRIIEQTLNGLVCSLIMLCFLPLVPKIKEFYPQLIIQILIYPTKKSVQEEIVLCGNKQHILHFSSIIFPQLIRFMIEVNNYLRFEKRKMKFNMPTLIAQSIADILTIIWFFYLHTGKKLFIPFINKVSPFNFKQQMWIEIKLIFKQSLKNYMTIVHTIILGFPFFHLFINARDTDEDFQRLYLFYSSVSISYKTLSPLIFSHNLVLKENKSGRIKSIQVNIFVLIVFAALLIILFNSIHSNNIFIPELYYFPDSIKINTTFGILFGCMIAVTQLMYLKIMWNSEIIWQILYICNQIIAIIIGRIKQKTIKANKIWIANAMSNQCQYTLLMLSVFIIYQIRERKNKKNVKFNDRKFKGLMEDLAILDK</sequence>
<keyword evidence="5" id="KW-1185">Reference proteome</keyword>
<feature type="transmembrane region" description="Helical" evidence="2">
    <location>
        <begin position="520"/>
        <end position="538"/>
    </location>
</feature>
<dbReference type="EMBL" id="CATOUU010000925">
    <property type="protein sequence ID" value="CAI9959917.1"/>
    <property type="molecule type" value="Genomic_DNA"/>
</dbReference>
<feature type="compositionally biased region" description="Polar residues" evidence="1">
    <location>
        <begin position="163"/>
        <end position="174"/>
    </location>
</feature>
<keyword evidence="2" id="KW-0812">Transmembrane</keyword>
<feature type="region of interest" description="Disordered" evidence="1">
    <location>
        <begin position="1"/>
        <end position="24"/>
    </location>
</feature>
<gene>
    <name evidence="3" type="ORF">HINF_LOCUS47562</name>
    <name evidence="4" type="ORF">HINF_LOCUS66031</name>
</gene>
<evidence type="ECO:0000313" key="4">
    <source>
        <dbReference type="EMBL" id="CAL6091950.1"/>
    </source>
</evidence>
<protein>
    <submittedName>
        <fullName evidence="4">Hypothetical_protein</fullName>
    </submittedName>
</protein>
<feature type="compositionally biased region" description="Polar residues" evidence="1">
    <location>
        <begin position="1"/>
        <end position="11"/>
    </location>
</feature>
<feature type="compositionally biased region" description="Polar residues" evidence="1">
    <location>
        <begin position="95"/>
        <end position="118"/>
    </location>
</feature>
<reference evidence="3" key="1">
    <citation type="submission" date="2023-06" db="EMBL/GenBank/DDBJ databases">
        <authorList>
            <person name="Kurt Z."/>
        </authorList>
    </citation>
    <scope>NUCLEOTIDE SEQUENCE</scope>
</reference>
<name>A0AA86QNI1_9EUKA</name>
<feature type="region of interest" description="Disordered" evidence="1">
    <location>
        <begin position="85"/>
        <end position="120"/>
    </location>
</feature>
<feature type="compositionally biased region" description="Polar residues" evidence="1">
    <location>
        <begin position="57"/>
        <end position="74"/>
    </location>
</feature>